<dbReference type="GO" id="GO:0016020">
    <property type="term" value="C:membrane"/>
    <property type="evidence" value="ECO:0007669"/>
    <property type="project" value="UniProtKB-SubCell"/>
</dbReference>
<name>A0A511KQJ2_RHOTO</name>
<feature type="compositionally biased region" description="Low complexity" evidence="6">
    <location>
        <begin position="233"/>
        <end position="249"/>
    </location>
</feature>
<feature type="region of interest" description="Disordered" evidence="6">
    <location>
        <begin position="229"/>
        <end position="249"/>
    </location>
</feature>
<evidence type="ECO:0000256" key="3">
    <source>
        <dbReference type="ARBA" id="ARBA00022692"/>
    </source>
</evidence>
<keyword evidence="2" id="KW-0813">Transport</keyword>
<evidence type="ECO:0000256" key="6">
    <source>
        <dbReference type="SAM" id="MobiDB-lite"/>
    </source>
</evidence>
<comment type="subcellular location">
    <subcellularLocation>
        <location evidence="1">Membrane</location>
        <topology evidence="1">Multi-pass membrane protein</topology>
    </subcellularLocation>
</comment>
<comment type="caution">
    <text evidence="8">The sequence shown here is derived from an EMBL/GenBank/DDBJ whole genome shotgun (WGS) entry which is preliminary data.</text>
</comment>
<keyword evidence="3 7" id="KW-0812">Transmembrane</keyword>
<reference evidence="8 9" key="1">
    <citation type="submission" date="2019-07" db="EMBL/GenBank/DDBJ databases">
        <title>Rhodotorula toruloides NBRC10032 genome sequencing.</title>
        <authorList>
            <person name="Shida Y."/>
            <person name="Takaku H."/>
            <person name="Ogasawara W."/>
            <person name="Mori K."/>
        </authorList>
    </citation>
    <scope>NUCLEOTIDE SEQUENCE [LARGE SCALE GENOMIC DNA]</scope>
    <source>
        <strain evidence="8 9">NBRC10032</strain>
    </source>
</reference>
<evidence type="ECO:0000256" key="7">
    <source>
        <dbReference type="SAM" id="Phobius"/>
    </source>
</evidence>
<evidence type="ECO:0000313" key="9">
    <source>
        <dbReference type="Proteomes" id="UP000321518"/>
    </source>
</evidence>
<evidence type="ECO:0000256" key="2">
    <source>
        <dbReference type="ARBA" id="ARBA00022448"/>
    </source>
</evidence>
<feature type="transmembrane region" description="Helical" evidence="7">
    <location>
        <begin position="147"/>
        <end position="165"/>
    </location>
</feature>
<dbReference type="Gene3D" id="1.20.1250.20">
    <property type="entry name" value="MFS general substrate transporter like domains"/>
    <property type="match status" value="1"/>
</dbReference>
<dbReference type="OrthoDB" id="2962993at2759"/>
<feature type="transmembrane region" description="Helical" evidence="7">
    <location>
        <begin position="77"/>
        <end position="103"/>
    </location>
</feature>
<sequence>MGPVPRHRLDLLHVLKAQRATLAYGLAGFPCQAKFPKECEHAILIARLQADGALGYAEPFSWHGNCVQGPARSRLRFLFHAHAFALDSLSLFLPTLIALSLFFPPLIAQLGCASWTMQLVTISVYACAFFSNLFFAWLSHKCKQRGSFIFVAGANAIVGCIVLLTKCTAGSQYAGAIIPVISIYYANALLLFWPSENVSPQTKRDVTLGMQIFAGDIAAFVGVPRLTGPRRPTSAASHTASLSSARRSA</sequence>
<keyword evidence="4 7" id="KW-1133">Transmembrane helix</keyword>
<dbReference type="GO" id="GO:0022857">
    <property type="term" value="F:transmembrane transporter activity"/>
    <property type="evidence" value="ECO:0007669"/>
    <property type="project" value="TreeGrafter"/>
</dbReference>
<accession>A0A511KQJ2</accession>
<evidence type="ECO:0000256" key="5">
    <source>
        <dbReference type="ARBA" id="ARBA00023136"/>
    </source>
</evidence>
<dbReference type="InterPro" id="IPR036259">
    <property type="entry name" value="MFS_trans_sf"/>
</dbReference>
<dbReference type="SUPFAM" id="SSF103473">
    <property type="entry name" value="MFS general substrate transporter"/>
    <property type="match status" value="1"/>
</dbReference>
<dbReference type="EMBL" id="BJWK01000023">
    <property type="protein sequence ID" value="GEM12639.1"/>
    <property type="molecule type" value="Genomic_DNA"/>
</dbReference>
<organism evidence="8 9">
    <name type="scientific">Rhodotorula toruloides</name>
    <name type="common">Yeast</name>
    <name type="synonym">Rhodosporidium toruloides</name>
    <dbReference type="NCBI Taxonomy" id="5286"/>
    <lineage>
        <taxon>Eukaryota</taxon>
        <taxon>Fungi</taxon>
        <taxon>Dikarya</taxon>
        <taxon>Basidiomycota</taxon>
        <taxon>Pucciniomycotina</taxon>
        <taxon>Microbotryomycetes</taxon>
        <taxon>Sporidiobolales</taxon>
        <taxon>Sporidiobolaceae</taxon>
        <taxon>Rhodotorula</taxon>
    </lineage>
</organism>
<gene>
    <name evidence="8" type="ORF">Rt10032_c23g6656</name>
</gene>
<dbReference type="PANTHER" id="PTHR43791:SF22">
    <property type="entry name" value="TRANSPORTER, PUTATIVE (AFU_ORTHOLOGUE AFUA_6G11320)-RELATED"/>
    <property type="match status" value="1"/>
</dbReference>
<proteinExistence type="predicted"/>
<protein>
    <submittedName>
        <fullName evidence="8">MFS transporter</fullName>
    </submittedName>
</protein>
<dbReference type="AlphaFoldDB" id="A0A511KQJ2"/>
<feature type="transmembrane region" description="Helical" evidence="7">
    <location>
        <begin position="171"/>
        <end position="193"/>
    </location>
</feature>
<keyword evidence="5 7" id="KW-0472">Membrane</keyword>
<feature type="transmembrane region" description="Helical" evidence="7">
    <location>
        <begin position="115"/>
        <end position="135"/>
    </location>
</feature>
<dbReference type="PANTHER" id="PTHR43791">
    <property type="entry name" value="PERMEASE-RELATED"/>
    <property type="match status" value="1"/>
</dbReference>
<evidence type="ECO:0000313" key="8">
    <source>
        <dbReference type="EMBL" id="GEM12639.1"/>
    </source>
</evidence>
<dbReference type="Proteomes" id="UP000321518">
    <property type="component" value="Unassembled WGS sequence"/>
</dbReference>
<evidence type="ECO:0000256" key="1">
    <source>
        <dbReference type="ARBA" id="ARBA00004141"/>
    </source>
</evidence>
<evidence type="ECO:0000256" key="4">
    <source>
        <dbReference type="ARBA" id="ARBA00022989"/>
    </source>
</evidence>